<feature type="non-terminal residue" evidence="2">
    <location>
        <position position="1"/>
    </location>
</feature>
<dbReference type="PROSITE" id="PS51671">
    <property type="entry name" value="ACT"/>
    <property type="match status" value="1"/>
</dbReference>
<gene>
    <name evidence="2" type="ORF">S01H1_86033</name>
</gene>
<reference evidence="2" key="1">
    <citation type="journal article" date="2014" name="Front. Microbiol.">
        <title>High frequency of phylogenetically diverse reductive dehalogenase-homologous genes in deep subseafloor sedimentary metagenomes.</title>
        <authorList>
            <person name="Kawai M."/>
            <person name="Futagami T."/>
            <person name="Toyoda A."/>
            <person name="Takaki Y."/>
            <person name="Nishi S."/>
            <person name="Hori S."/>
            <person name="Arai W."/>
            <person name="Tsubouchi T."/>
            <person name="Morono Y."/>
            <person name="Uchiyama I."/>
            <person name="Ito T."/>
            <person name="Fujiyama A."/>
            <person name="Inagaki F."/>
            <person name="Takami H."/>
        </authorList>
    </citation>
    <scope>NUCLEOTIDE SEQUENCE</scope>
    <source>
        <strain evidence="2">Expedition CK06-06</strain>
    </source>
</reference>
<organism evidence="2">
    <name type="scientific">marine sediment metagenome</name>
    <dbReference type="NCBI Taxonomy" id="412755"/>
    <lineage>
        <taxon>unclassified sequences</taxon>
        <taxon>metagenomes</taxon>
        <taxon>ecological metagenomes</taxon>
    </lineage>
</organism>
<dbReference type="PANTHER" id="PTHR40099:SF1">
    <property type="entry name" value="ACETOLACTATE SYNTHASE, SMALL SUBUNIT"/>
    <property type="match status" value="1"/>
</dbReference>
<proteinExistence type="predicted"/>
<feature type="non-terminal residue" evidence="2">
    <location>
        <position position="50"/>
    </location>
</feature>
<dbReference type="AlphaFoldDB" id="X0Y7D7"/>
<dbReference type="EMBL" id="BARS01059368">
    <property type="protein sequence ID" value="GAG44623.1"/>
    <property type="molecule type" value="Genomic_DNA"/>
</dbReference>
<dbReference type="SUPFAM" id="SSF55021">
    <property type="entry name" value="ACT-like"/>
    <property type="match status" value="1"/>
</dbReference>
<dbReference type="InterPro" id="IPR045739">
    <property type="entry name" value="ACT_dom_pair"/>
</dbReference>
<dbReference type="PANTHER" id="PTHR40099">
    <property type="entry name" value="ACETOLACTATE SYNTHASE, SMALL SUBUNIT"/>
    <property type="match status" value="1"/>
</dbReference>
<evidence type="ECO:0000313" key="2">
    <source>
        <dbReference type="EMBL" id="GAG44623.1"/>
    </source>
</evidence>
<accession>X0Y7D7</accession>
<feature type="domain" description="ACT" evidence="1">
    <location>
        <begin position="9"/>
        <end position="50"/>
    </location>
</feature>
<dbReference type="InterPro" id="IPR045865">
    <property type="entry name" value="ACT-like_dom_sf"/>
</dbReference>
<protein>
    <recommendedName>
        <fullName evidence="1">ACT domain-containing protein</fullName>
    </recommendedName>
</protein>
<comment type="caution">
    <text evidence="2">The sequence shown here is derived from an EMBL/GenBank/DDBJ whole genome shotgun (WGS) entry which is preliminary data.</text>
</comment>
<sequence length="50" mass="5675">RNQDMRIKQVSVFVENESGRLEAILEALQREKISIRALSVSDTAEFGIAR</sequence>
<name>X0Y7D7_9ZZZZ</name>
<dbReference type="Pfam" id="PF19571">
    <property type="entry name" value="ACT_8"/>
    <property type="match status" value="1"/>
</dbReference>
<dbReference type="Gene3D" id="3.30.2130.10">
    <property type="entry name" value="VC0802-like"/>
    <property type="match status" value="1"/>
</dbReference>
<evidence type="ECO:0000259" key="1">
    <source>
        <dbReference type="PROSITE" id="PS51671"/>
    </source>
</evidence>
<dbReference type="InterPro" id="IPR002912">
    <property type="entry name" value="ACT_dom"/>
</dbReference>